<evidence type="ECO:0000256" key="6">
    <source>
        <dbReference type="ARBA" id="ARBA00023277"/>
    </source>
</evidence>
<dbReference type="InterPro" id="IPR022675">
    <property type="entry name" value="G6P_DH_C"/>
</dbReference>
<dbReference type="InterPro" id="IPR036291">
    <property type="entry name" value="NAD(P)-bd_dom_sf"/>
</dbReference>
<dbReference type="EC" id="1.1.1.49" evidence="7"/>
<keyword evidence="4 7" id="KW-0521">NADP</keyword>
<feature type="domain" description="Glucose-6-phosphate dehydrogenase C-terminal" evidence="9">
    <location>
        <begin position="185"/>
        <end position="444"/>
    </location>
</feature>
<organism evidence="10 11">
    <name type="scientific">Paracholeplasma vituli</name>
    <dbReference type="NCBI Taxonomy" id="69473"/>
    <lineage>
        <taxon>Bacteria</taxon>
        <taxon>Bacillati</taxon>
        <taxon>Mycoplasmatota</taxon>
        <taxon>Mollicutes</taxon>
        <taxon>Acholeplasmatales</taxon>
        <taxon>Acholeplasmataceae</taxon>
        <taxon>Paracholeplasma</taxon>
    </lineage>
</organism>
<feature type="active site" description="Proton acceptor" evidence="7">
    <location>
        <position position="235"/>
    </location>
</feature>
<feature type="binding site" evidence="7">
    <location>
        <position position="325"/>
    </location>
    <ligand>
        <name>substrate</name>
    </ligand>
</feature>
<dbReference type="Proteomes" id="UP001209076">
    <property type="component" value="Unassembled WGS sequence"/>
</dbReference>
<keyword evidence="3 7" id="KW-0313">Glucose metabolism</keyword>
<dbReference type="Pfam" id="PF02781">
    <property type="entry name" value="G6PD_C"/>
    <property type="match status" value="1"/>
</dbReference>
<dbReference type="HAMAP" id="MF_00966">
    <property type="entry name" value="G6PD"/>
    <property type="match status" value="1"/>
</dbReference>
<comment type="function">
    <text evidence="7">Catalyzes the oxidation of glucose 6-phosphate to 6-phosphogluconolactone.</text>
</comment>
<evidence type="ECO:0000259" key="9">
    <source>
        <dbReference type="Pfam" id="PF02781"/>
    </source>
</evidence>
<dbReference type="PIRSF" id="PIRSF000110">
    <property type="entry name" value="G6PD"/>
    <property type="match status" value="1"/>
</dbReference>
<feature type="binding site" evidence="7">
    <location>
        <position position="230"/>
    </location>
    <ligand>
        <name>substrate</name>
    </ligand>
</feature>
<dbReference type="PANTHER" id="PTHR23429">
    <property type="entry name" value="GLUCOSE-6-PHOSPHATE 1-DEHYDROGENASE G6PD"/>
    <property type="match status" value="1"/>
</dbReference>
<comment type="similarity">
    <text evidence="2 7">Belongs to the glucose-6-phosphate dehydrogenase family.</text>
</comment>
<feature type="binding site" evidence="7">
    <location>
        <position position="177"/>
    </location>
    <ligand>
        <name>substrate</name>
    </ligand>
</feature>
<dbReference type="PANTHER" id="PTHR23429:SF0">
    <property type="entry name" value="GLUCOSE-6-PHOSPHATE 1-DEHYDROGENASE"/>
    <property type="match status" value="1"/>
</dbReference>
<sequence>MQNTYNTILTIFGSTGDLTIRKLLPAIEKLLKEKLLDDKTLIIAVGRRDYTDHTYLQFVEKELKVPLDTKALEPYLNYFKLNVEAIDDYVALKAFIDERSDENTRKAYYLAVGPELLKGIATMIGTSKLVEKEDIRSSITFEKPFGSDLESAQAINQLLWTYFDEKQIYRIDHYLGKEMIQNILTVRFANKIFESAWNNHTIKNVKIYAKETDTILSRAGYYDTSGALKDMVQSHLLQMLSLIAMEVPRSYQSEDLKNEKVEVLKKLRYDRKSLVIGQYDGYQNEPNITKGSKTETFVFFKAFVDTPRFKGVPFYLMTGKALEQKESVIIIEFEETSEQHKFDLPLFTNKLYIKIAPLDGISLTLNSKVPGLRNAVEEVDLDYCVACNAVGNLPEAYEKLILDMTKHSKSLFTRWDEIELSWQFIDQVKQDIQNKQIPLRIYKSAEELYSLIETMTGEKL</sequence>
<dbReference type="InterPro" id="IPR019796">
    <property type="entry name" value="G6P_DH_AS"/>
</dbReference>
<evidence type="ECO:0000259" key="8">
    <source>
        <dbReference type="Pfam" id="PF00479"/>
    </source>
</evidence>
<evidence type="ECO:0000313" key="11">
    <source>
        <dbReference type="Proteomes" id="UP001209076"/>
    </source>
</evidence>
<dbReference type="NCBIfam" id="TIGR00871">
    <property type="entry name" value="zwf"/>
    <property type="match status" value="1"/>
</dbReference>
<comment type="caution">
    <text evidence="7">Lacks conserved residue(s) required for the propagation of feature annotation.</text>
</comment>
<evidence type="ECO:0000313" key="10">
    <source>
        <dbReference type="EMBL" id="MCU0104393.1"/>
    </source>
</evidence>
<keyword evidence="5 7" id="KW-0560">Oxidoreductase</keyword>
<evidence type="ECO:0000256" key="5">
    <source>
        <dbReference type="ARBA" id="ARBA00023002"/>
    </source>
</evidence>
<dbReference type="Gene3D" id="3.40.50.720">
    <property type="entry name" value="NAD(P)-binding Rossmann-like Domain"/>
    <property type="match status" value="1"/>
</dbReference>
<evidence type="ECO:0000256" key="7">
    <source>
        <dbReference type="HAMAP-Rule" id="MF_00966"/>
    </source>
</evidence>
<reference evidence="11" key="1">
    <citation type="submission" date="2023-07" db="EMBL/GenBank/DDBJ databases">
        <title>Novel Mycoplasma species identified in domestic and wild animals.</title>
        <authorList>
            <person name="Volokhov D.V."/>
            <person name="Furtak V.A."/>
            <person name="Zagorodnyaya T.A."/>
        </authorList>
    </citation>
    <scope>NUCLEOTIDE SEQUENCE [LARGE SCALE GENOMIC DNA]</scope>
    <source>
        <strain evidence="11">92-19</strain>
    </source>
</reference>
<gene>
    <name evidence="7 10" type="primary">zwf</name>
    <name evidence="10" type="ORF">N7603_01830</name>
</gene>
<evidence type="ECO:0000256" key="1">
    <source>
        <dbReference type="ARBA" id="ARBA00004937"/>
    </source>
</evidence>
<keyword evidence="11" id="KW-1185">Reference proteome</keyword>
<comment type="caution">
    <text evidence="10">The sequence shown here is derived from an EMBL/GenBank/DDBJ whole genome shotgun (WGS) entry which is preliminary data.</text>
</comment>
<name>A0ABT2PXN1_9MOLU</name>
<comment type="catalytic activity">
    <reaction evidence="7">
        <text>D-glucose 6-phosphate + NADP(+) = 6-phospho-D-glucono-1,5-lactone + NADPH + H(+)</text>
        <dbReference type="Rhea" id="RHEA:15841"/>
        <dbReference type="ChEBI" id="CHEBI:15378"/>
        <dbReference type="ChEBI" id="CHEBI:57783"/>
        <dbReference type="ChEBI" id="CHEBI:57955"/>
        <dbReference type="ChEBI" id="CHEBI:58349"/>
        <dbReference type="ChEBI" id="CHEBI:61548"/>
        <dbReference type="EC" id="1.1.1.49"/>
    </reaction>
</comment>
<dbReference type="InterPro" id="IPR001282">
    <property type="entry name" value="G6P_DH"/>
</dbReference>
<proteinExistence type="inferred from homology"/>
<evidence type="ECO:0000256" key="2">
    <source>
        <dbReference type="ARBA" id="ARBA00009975"/>
    </source>
</evidence>
<accession>A0ABT2PXN1</accession>
<feature type="binding site" evidence="7">
    <location>
        <position position="143"/>
    </location>
    <ligand>
        <name>NADP(+)</name>
        <dbReference type="ChEBI" id="CHEBI:58349"/>
    </ligand>
</feature>
<dbReference type="RefSeq" id="WP_262095618.1">
    <property type="nucleotide sequence ID" value="NZ_JAOEGN010000002.1"/>
</dbReference>
<dbReference type="SUPFAM" id="SSF55347">
    <property type="entry name" value="Glyceraldehyde-3-phosphate dehydrogenase-like, C-terminal domain"/>
    <property type="match status" value="1"/>
</dbReference>
<evidence type="ECO:0000256" key="4">
    <source>
        <dbReference type="ARBA" id="ARBA00022857"/>
    </source>
</evidence>
<feature type="binding site" evidence="7">
    <location>
        <position position="173"/>
    </location>
    <ligand>
        <name>substrate</name>
    </ligand>
</feature>
<keyword evidence="6 7" id="KW-0119">Carbohydrate metabolism</keyword>
<protein>
    <recommendedName>
        <fullName evidence="7">Glucose-6-phosphate 1-dehydrogenase</fullName>
        <shortName evidence="7">G6PD</shortName>
        <ecNumber evidence="7">1.1.1.49</ecNumber>
    </recommendedName>
</protein>
<evidence type="ECO:0000256" key="3">
    <source>
        <dbReference type="ARBA" id="ARBA00022526"/>
    </source>
</evidence>
<dbReference type="EMBL" id="JAOEGN010000002">
    <property type="protein sequence ID" value="MCU0104393.1"/>
    <property type="molecule type" value="Genomic_DNA"/>
</dbReference>
<dbReference type="Gene3D" id="3.30.360.10">
    <property type="entry name" value="Dihydrodipicolinate Reductase, domain 2"/>
    <property type="match status" value="1"/>
</dbReference>
<dbReference type="PROSITE" id="PS00069">
    <property type="entry name" value="G6P_DEHYDROGENASE"/>
    <property type="match status" value="1"/>
</dbReference>
<feature type="binding site" evidence="7">
    <location>
        <position position="47"/>
    </location>
    <ligand>
        <name>NADP(+)</name>
        <dbReference type="ChEBI" id="CHEBI:58349"/>
    </ligand>
</feature>
<feature type="binding site" evidence="7">
    <location>
        <position position="211"/>
    </location>
    <ligand>
        <name>substrate</name>
    </ligand>
</feature>
<dbReference type="SUPFAM" id="SSF51735">
    <property type="entry name" value="NAD(P)-binding Rossmann-fold domains"/>
    <property type="match status" value="1"/>
</dbReference>
<dbReference type="PRINTS" id="PR00079">
    <property type="entry name" value="G6PDHDRGNASE"/>
</dbReference>
<feature type="domain" description="Glucose-6-phosphate dehydrogenase NAD-binding" evidence="8">
    <location>
        <begin position="11"/>
        <end position="182"/>
    </location>
</feature>
<dbReference type="Pfam" id="PF00479">
    <property type="entry name" value="G6PD_N"/>
    <property type="match status" value="1"/>
</dbReference>
<dbReference type="InterPro" id="IPR022674">
    <property type="entry name" value="G6P_DH_NAD-bd"/>
</dbReference>
<comment type="pathway">
    <text evidence="1 7">Carbohydrate degradation; pentose phosphate pathway; D-ribulose 5-phosphate from D-glucose 6-phosphate (oxidative stage): step 1/3.</text>
</comment>
<feature type="binding site" evidence="7">
    <location>
        <position position="320"/>
    </location>
    <ligand>
        <name>substrate</name>
    </ligand>
</feature>